<dbReference type="InterPro" id="IPR039868">
    <property type="entry name" value="ARMD3-like"/>
</dbReference>
<dbReference type="GO" id="GO:0005829">
    <property type="term" value="C:cytosol"/>
    <property type="evidence" value="ECO:0007669"/>
    <property type="project" value="TreeGrafter"/>
</dbReference>
<evidence type="ECO:0000313" key="7">
    <source>
        <dbReference type="EMBL" id="KPI34279.1"/>
    </source>
</evidence>
<protein>
    <recommendedName>
        <fullName evidence="6">Armadillo-like helical domain-containing protein</fullName>
    </recommendedName>
</protein>
<keyword evidence="2" id="KW-0812">Transmembrane</keyword>
<evidence type="ECO:0000256" key="4">
    <source>
        <dbReference type="ARBA" id="ARBA00023136"/>
    </source>
</evidence>
<keyword evidence="8" id="KW-1185">Reference proteome</keyword>
<comment type="caution">
    <text evidence="7">The sequence shown here is derived from an EMBL/GenBank/DDBJ whole genome shotgun (WGS) entry which is preliminary data.</text>
</comment>
<proteinExistence type="predicted"/>
<feature type="compositionally biased region" description="Polar residues" evidence="5">
    <location>
        <begin position="562"/>
        <end position="572"/>
    </location>
</feature>
<dbReference type="VEuPathDB" id="FungiDB:AB675_4839"/>
<evidence type="ECO:0000313" key="8">
    <source>
        <dbReference type="Proteomes" id="UP000038010"/>
    </source>
</evidence>
<evidence type="ECO:0000259" key="6">
    <source>
        <dbReference type="SMART" id="SM01158"/>
    </source>
</evidence>
<evidence type="ECO:0000256" key="1">
    <source>
        <dbReference type="ARBA" id="ARBA00004370"/>
    </source>
</evidence>
<dbReference type="Pfam" id="PF08427">
    <property type="entry name" value="ARMH3_C"/>
    <property type="match status" value="1"/>
</dbReference>
<sequence length="686" mass="75650">MDSPLTQQLRPDSFEPKIVQLYLHLFNILPNDDSEEERIPSEGFWREFFLLKPDKQRLYDLLDPFTANETLHCQAQTQAFFRRCIQEARSDRFPQNENALENLAGFLSAIFTKRYVNPSTDIIDVLGGLDDIDKLVSDFVNTLEGIVRSSPNLDLRSKAVTSSMVMVAGAFQTSLVSYFTHRDLFPALMRYVHDVPDQAYQSFILLGSLASYNKFEQQNVYVNRLEDFVDESTLRLLVDSFGETCRKIRDEYTAIQDDAAPAITLSSALSLVGLRSLSPDARKPPPPSEEEAKQLFNALPSPLAASLLPAYTFVGANKIFASALLAAPSGPTTHETPLASFLSSTSYLCHHAHRSSRASIYAILSLLTVRLLLEDTLTAKPICHATSHAVTSVRLARQRAPFLPTTAITSSSRAPAAIILDIATDTLSHNLRRRLDIPLYSLALALILRVLTTLAPPSGPSTRLAYHWPHLWSSLLALMKFVTVYAPDLQSLRGGITEEVITPVAEILAFSLTRGDVFLPGEADFDDLFYKLVEGYEILQKFRDAWSPIPAAKNKEKAAPSRIQTSGAASRSSKLARSTDALLAVAGHYHDLLSSKSRKHQSAAEVKRVIKEEGYEGVDSVTGGNLTVVTTPGASRSATPTPGTAGGLEEGGGFGQWRPWREVEHKGEVKRLVRGAMEDVRILGLR</sequence>
<feature type="region of interest" description="Disordered" evidence="5">
    <location>
        <begin position="630"/>
        <end position="656"/>
    </location>
</feature>
<evidence type="ECO:0000256" key="3">
    <source>
        <dbReference type="ARBA" id="ARBA00022989"/>
    </source>
</evidence>
<dbReference type="InterPro" id="IPR013636">
    <property type="entry name" value="ARMH3_C"/>
</dbReference>
<dbReference type="OrthoDB" id="2012278at2759"/>
<keyword evidence="3" id="KW-1133">Transmembrane helix</keyword>
<reference evidence="7 8" key="1">
    <citation type="submission" date="2015-06" db="EMBL/GenBank/DDBJ databases">
        <title>Draft genome of the ant-associated black yeast Phialophora attae CBS 131958.</title>
        <authorList>
            <person name="Moreno L.F."/>
            <person name="Stielow B.J."/>
            <person name="de Hoog S."/>
            <person name="Vicente V.A."/>
            <person name="Weiss V.A."/>
            <person name="de Vries M."/>
            <person name="Cruz L.M."/>
            <person name="Souza E.M."/>
        </authorList>
    </citation>
    <scope>NUCLEOTIDE SEQUENCE [LARGE SCALE GENOMIC DNA]</scope>
    <source>
        <strain evidence="7 8">CBS 131958</strain>
    </source>
</reference>
<dbReference type="AlphaFoldDB" id="A0A0N0NHH7"/>
<feature type="domain" description="Armadillo-like helical" evidence="6">
    <location>
        <begin position="407"/>
        <end position="684"/>
    </location>
</feature>
<name>A0A0N0NHH7_9EURO</name>
<keyword evidence="4" id="KW-0472">Membrane</keyword>
<feature type="region of interest" description="Disordered" evidence="5">
    <location>
        <begin position="553"/>
        <end position="572"/>
    </location>
</feature>
<gene>
    <name evidence="7" type="ORF">AB675_4839</name>
</gene>
<accession>A0A0N0NHH7</accession>
<dbReference type="EMBL" id="LFJN01000075">
    <property type="protein sequence ID" value="KPI34279.1"/>
    <property type="molecule type" value="Genomic_DNA"/>
</dbReference>
<dbReference type="PANTHER" id="PTHR13608">
    <property type="entry name" value="ARMADILLO-LIKE HELICAL DOMAIN-CONTAINING PROTEIN 3"/>
    <property type="match status" value="1"/>
</dbReference>
<feature type="compositionally biased region" description="Gly residues" evidence="5">
    <location>
        <begin position="644"/>
        <end position="655"/>
    </location>
</feature>
<evidence type="ECO:0000256" key="2">
    <source>
        <dbReference type="ARBA" id="ARBA00022692"/>
    </source>
</evidence>
<comment type="subcellular location">
    <subcellularLocation>
        <location evidence="1">Membrane</location>
    </subcellularLocation>
</comment>
<dbReference type="PANTHER" id="PTHR13608:SF3">
    <property type="entry name" value="ARMADILLO-LIKE HELICAL DOMAIN-CONTAINING PROTEIN 3"/>
    <property type="match status" value="1"/>
</dbReference>
<dbReference type="RefSeq" id="XP_017994242.1">
    <property type="nucleotide sequence ID" value="XM_018145001.1"/>
</dbReference>
<evidence type="ECO:0000256" key="5">
    <source>
        <dbReference type="SAM" id="MobiDB-lite"/>
    </source>
</evidence>
<organism evidence="7 8">
    <name type="scientific">Cyphellophora attinorum</name>
    <dbReference type="NCBI Taxonomy" id="1664694"/>
    <lineage>
        <taxon>Eukaryota</taxon>
        <taxon>Fungi</taxon>
        <taxon>Dikarya</taxon>
        <taxon>Ascomycota</taxon>
        <taxon>Pezizomycotina</taxon>
        <taxon>Eurotiomycetes</taxon>
        <taxon>Chaetothyriomycetidae</taxon>
        <taxon>Chaetothyriales</taxon>
        <taxon>Cyphellophoraceae</taxon>
        <taxon>Cyphellophora</taxon>
    </lineage>
</organism>
<dbReference type="SMART" id="SM01158">
    <property type="entry name" value="DUF1741"/>
    <property type="match status" value="1"/>
</dbReference>
<dbReference type="Proteomes" id="UP000038010">
    <property type="component" value="Unassembled WGS sequence"/>
</dbReference>
<dbReference type="GeneID" id="28736881"/>
<dbReference type="GO" id="GO:0016020">
    <property type="term" value="C:membrane"/>
    <property type="evidence" value="ECO:0007669"/>
    <property type="project" value="UniProtKB-SubCell"/>
</dbReference>